<dbReference type="AlphaFoldDB" id="A0A452T9X3"/>
<dbReference type="GeneTree" id="ENSGT00900000143310"/>
<proteinExistence type="predicted"/>
<sequence>MCPQACTRTALGQTDRQVAGDSSVLLQEAQVVFHIPCVGAQLLPQLLHLLQKGFVEGLPVGPHVAAELLHLLVQVAAQLGQQFLQLLGIVPQLATHVLRREAPLELFDILVDLGLQLICVGCQGGLQVVHVLAQRGLHALRVGSQLVSQLLGVSVDLGAQLIRVWPEALLQLAHVVPDLLAHLVGVGQQPGPQVLQLLPNLLLQLLGVLAQAFVQLRGKGHQLLLQVIGVGVHLPNLVLEEGTAGEGHKGATVTLGITCPDLVSLYTPA</sequence>
<evidence type="ECO:0000313" key="1">
    <source>
        <dbReference type="Ensembl" id="ENSUMAP00000004547"/>
    </source>
</evidence>
<protein>
    <submittedName>
        <fullName evidence="1">Uncharacterized protein</fullName>
    </submittedName>
</protein>
<name>A0A452T9X3_URSMA</name>
<organism evidence="1">
    <name type="scientific">Ursus maritimus</name>
    <name type="common">Polar bear</name>
    <name type="synonym">Thalarctos maritimus</name>
    <dbReference type="NCBI Taxonomy" id="29073"/>
    <lineage>
        <taxon>Eukaryota</taxon>
        <taxon>Metazoa</taxon>
        <taxon>Chordata</taxon>
        <taxon>Craniata</taxon>
        <taxon>Vertebrata</taxon>
        <taxon>Euteleostomi</taxon>
        <taxon>Mammalia</taxon>
        <taxon>Eutheria</taxon>
        <taxon>Laurasiatheria</taxon>
        <taxon>Carnivora</taxon>
        <taxon>Caniformia</taxon>
        <taxon>Ursidae</taxon>
        <taxon>Ursus</taxon>
    </lineage>
</organism>
<dbReference type="OMA" id="MCPQACT"/>
<accession>A0A452T9X3</accession>
<reference evidence="1" key="1">
    <citation type="submission" date="2019-03" db="UniProtKB">
        <authorList>
            <consortium name="Ensembl"/>
        </authorList>
    </citation>
    <scope>IDENTIFICATION</scope>
</reference>
<dbReference type="Ensembl" id="ENSUMAT00000005525.1">
    <property type="protein sequence ID" value="ENSUMAP00000004547.1"/>
    <property type="gene ID" value="ENSUMAG00000003674.1"/>
</dbReference>